<evidence type="ECO:0000256" key="1">
    <source>
        <dbReference type="SAM" id="MobiDB-lite"/>
    </source>
</evidence>
<reference evidence="2 3" key="1">
    <citation type="submission" date="2019-03" db="EMBL/GenBank/DDBJ databases">
        <title>First draft genome of Liparis tanakae, snailfish: a comprehensive survey of snailfish specific genes.</title>
        <authorList>
            <person name="Kim W."/>
            <person name="Song I."/>
            <person name="Jeong J.-H."/>
            <person name="Kim D."/>
            <person name="Kim S."/>
            <person name="Ryu S."/>
            <person name="Song J.Y."/>
            <person name="Lee S.K."/>
        </authorList>
    </citation>
    <scope>NUCLEOTIDE SEQUENCE [LARGE SCALE GENOMIC DNA]</scope>
    <source>
        <tissue evidence="2">Muscle</tissue>
    </source>
</reference>
<comment type="caution">
    <text evidence="2">The sequence shown here is derived from an EMBL/GenBank/DDBJ whole genome shotgun (WGS) entry which is preliminary data.</text>
</comment>
<accession>A0A4Z2GLX3</accession>
<evidence type="ECO:0000313" key="3">
    <source>
        <dbReference type="Proteomes" id="UP000314294"/>
    </source>
</evidence>
<dbReference type="EMBL" id="SRLO01000509">
    <property type="protein sequence ID" value="TNN53652.1"/>
    <property type="molecule type" value="Genomic_DNA"/>
</dbReference>
<dbReference type="PANTHER" id="PTHR10151:SF21">
    <property type="entry name" value="ECTONUCLEOTIDE PYROPHOSPHATASE_PHOSPHODIESTERASE FAMILY MEMBER 2"/>
    <property type="match status" value="1"/>
</dbReference>
<keyword evidence="3" id="KW-1185">Reference proteome</keyword>
<dbReference type="GO" id="GO:0034638">
    <property type="term" value="P:phosphatidylcholine catabolic process"/>
    <property type="evidence" value="ECO:0007669"/>
    <property type="project" value="TreeGrafter"/>
</dbReference>
<dbReference type="GO" id="GO:0005615">
    <property type="term" value="C:extracellular space"/>
    <property type="evidence" value="ECO:0007669"/>
    <property type="project" value="TreeGrafter"/>
</dbReference>
<organism evidence="2 3">
    <name type="scientific">Liparis tanakae</name>
    <name type="common">Tanaka's snailfish</name>
    <dbReference type="NCBI Taxonomy" id="230148"/>
    <lineage>
        <taxon>Eukaryota</taxon>
        <taxon>Metazoa</taxon>
        <taxon>Chordata</taxon>
        <taxon>Craniata</taxon>
        <taxon>Vertebrata</taxon>
        <taxon>Euteleostomi</taxon>
        <taxon>Actinopterygii</taxon>
        <taxon>Neopterygii</taxon>
        <taxon>Teleostei</taxon>
        <taxon>Neoteleostei</taxon>
        <taxon>Acanthomorphata</taxon>
        <taxon>Eupercaria</taxon>
        <taxon>Perciformes</taxon>
        <taxon>Cottioidei</taxon>
        <taxon>Cottales</taxon>
        <taxon>Liparidae</taxon>
        <taxon>Liparis</taxon>
    </lineage>
</organism>
<dbReference type="GO" id="GO:0004622">
    <property type="term" value="F:phosphatidylcholine lysophospholipase activity"/>
    <property type="evidence" value="ECO:0007669"/>
    <property type="project" value="TreeGrafter"/>
</dbReference>
<protein>
    <submittedName>
        <fullName evidence="2">Ectonucleotide pyrophosphatase/phosphodiesterase family member 2</fullName>
    </submittedName>
</protein>
<proteinExistence type="predicted"/>
<sequence length="175" mass="19665">MSRLVQQAQLSTNAMCAGARDRASPSCFLLCSPGTCGTHAPYMRPVYPSKTFPNLYSLATGLYPESHGIIGNSMHDPMFDTTFTLRGREKLNHRWWGGQPIWITALKQGVKAATFFWPVAIPLERRILTMLQWLHLPGGERPYIYAMHSEQPDTYGHKVGPMSTETPMAEETSTY</sequence>
<dbReference type="GO" id="GO:0004528">
    <property type="term" value="F:phosphodiesterase I activity"/>
    <property type="evidence" value="ECO:0007669"/>
    <property type="project" value="TreeGrafter"/>
</dbReference>
<dbReference type="PANTHER" id="PTHR10151">
    <property type="entry name" value="ECTONUCLEOTIDE PYROPHOSPHATASE/PHOSPHODIESTERASE"/>
    <property type="match status" value="1"/>
</dbReference>
<dbReference type="Gene3D" id="3.40.720.10">
    <property type="entry name" value="Alkaline Phosphatase, subunit A"/>
    <property type="match status" value="1"/>
</dbReference>
<evidence type="ECO:0000313" key="2">
    <source>
        <dbReference type="EMBL" id="TNN53652.1"/>
    </source>
</evidence>
<feature type="region of interest" description="Disordered" evidence="1">
    <location>
        <begin position="156"/>
        <end position="175"/>
    </location>
</feature>
<dbReference type="GO" id="GO:0005509">
    <property type="term" value="F:calcium ion binding"/>
    <property type="evidence" value="ECO:0007669"/>
    <property type="project" value="TreeGrafter"/>
</dbReference>
<dbReference type="Proteomes" id="UP000314294">
    <property type="component" value="Unassembled WGS sequence"/>
</dbReference>
<gene>
    <name evidence="2" type="primary">ENPP2_1</name>
    <name evidence="2" type="ORF">EYF80_036118</name>
</gene>
<dbReference type="OrthoDB" id="415411at2759"/>
<dbReference type="InterPro" id="IPR002591">
    <property type="entry name" value="Phosphodiest/P_Trfase"/>
</dbReference>
<dbReference type="CDD" id="cd16018">
    <property type="entry name" value="Enpp"/>
    <property type="match status" value="1"/>
</dbReference>
<name>A0A4Z2GLX3_9TELE</name>
<dbReference type="Pfam" id="PF01663">
    <property type="entry name" value="Phosphodiest"/>
    <property type="match status" value="1"/>
</dbReference>
<dbReference type="InterPro" id="IPR017850">
    <property type="entry name" value="Alkaline_phosphatase_core_sf"/>
</dbReference>
<dbReference type="GO" id="GO:0047391">
    <property type="term" value="F:alkylglycerophosphoethanolamine phosphodiesterase activity"/>
    <property type="evidence" value="ECO:0007669"/>
    <property type="project" value="TreeGrafter"/>
</dbReference>
<dbReference type="GO" id="GO:0008270">
    <property type="term" value="F:zinc ion binding"/>
    <property type="evidence" value="ECO:0007669"/>
    <property type="project" value="TreeGrafter"/>
</dbReference>
<feature type="compositionally biased region" description="Polar residues" evidence="1">
    <location>
        <begin position="163"/>
        <end position="175"/>
    </location>
</feature>
<dbReference type="SUPFAM" id="SSF53649">
    <property type="entry name" value="Alkaline phosphatase-like"/>
    <property type="match status" value="1"/>
</dbReference>
<dbReference type="AlphaFoldDB" id="A0A4Z2GLX3"/>